<dbReference type="PANTHER" id="PTHR13703:SF54">
    <property type="entry name" value="MOTHERS AGAINST DECAPENTAPLEGIC HOMOLOG"/>
    <property type="match status" value="1"/>
</dbReference>
<keyword evidence="4 7" id="KW-0805">Transcription regulation</keyword>
<dbReference type="GO" id="GO:0030154">
    <property type="term" value="P:cell differentiation"/>
    <property type="evidence" value="ECO:0007669"/>
    <property type="project" value="TreeGrafter"/>
</dbReference>
<dbReference type="InterPro" id="IPR036578">
    <property type="entry name" value="SMAD_MH1_sf"/>
</dbReference>
<dbReference type="EMBL" id="AMQN01007272">
    <property type="status" value="NOT_ANNOTATED_CDS"/>
    <property type="molecule type" value="Genomic_DNA"/>
</dbReference>
<evidence type="ECO:0000256" key="7">
    <source>
        <dbReference type="RuleBase" id="RU361195"/>
    </source>
</evidence>
<dbReference type="OMA" id="LLVCKVY"/>
<dbReference type="InterPro" id="IPR017855">
    <property type="entry name" value="SMAD-like_dom_sf"/>
</dbReference>
<dbReference type="SUPFAM" id="SSF56366">
    <property type="entry name" value="SMAD MH1 domain"/>
    <property type="match status" value="1"/>
</dbReference>
<dbReference type="InterPro" id="IPR008984">
    <property type="entry name" value="SMAD_FHA_dom_sf"/>
</dbReference>
<evidence type="ECO:0000256" key="5">
    <source>
        <dbReference type="ARBA" id="ARBA00023163"/>
    </source>
</evidence>
<dbReference type="InterPro" id="IPR013019">
    <property type="entry name" value="MAD_homology_MH1"/>
</dbReference>
<dbReference type="AlphaFoldDB" id="R7USL2"/>
<dbReference type="GO" id="GO:0070411">
    <property type="term" value="F:I-SMAD binding"/>
    <property type="evidence" value="ECO:0007669"/>
    <property type="project" value="TreeGrafter"/>
</dbReference>
<reference evidence="12" key="1">
    <citation type="submission" date="2012-12" db="EMBL/GenBank/DDBJ databases">
        <authorList>
            <person name="Hellsten U."/>
            <person name="Grimwood J."/>
            <person name="Chapman J.A."/>
            <person name="Shapiro H."/>
            <person name="Aerts A."/>
            <person name="Otillar R.P."/>
            <person name="Terry A.Y."/>
            <person name="Boore J.L."/>
            <person name="Simakov O."/>
            <person name="Marletaz F."/>
            <person name="Cho S.-J."/>
            <person name="Edsinger-Gonzales E."/>
            <person name="Havlak P."/>
            <person name="Kuo D.-H."/>
            <person name="Larsson T."/>
            <person name="Lv J."/>
            <person name="Arendt D."/>
            <person name="Savage R."/>
            <person name="Osoegawa K."/>
            <person name="de Jong P."/>
            <person name="Lindberg D.R."/>
            <person name="Seaver E.C."/>
            <person name="Weisblat D.A."/>
            <person name="Putnam N.H."/>
            <person name="Grigoriev I.V."/>
            <person name="Rokhsar D.S."/>
        </authorList>
    </citation>
    <scope>NUCLEOTIDE SEQUENCE</scope>
    <source>
        <strain evidence="12">I ESC-2004</strain>
    </source>
</reference>
<evidence type="ECO:0000259" key="8">
    <source>
        <dbReference type="PROSITE" id="PS51075"/>
    </source>
</evidence>
<dbReference type="InterPro" id="IPR013790">
    <property type="entry name" value="Dwarfin"/>
</dbReference>
<dbReference type="GO" id="GO:0009653">
    <property type="term" value="P:anatomical structure morphogenesis"/>
    <property type="evidence" value="ECO:0007669"/>
    <property type="project" value="TreeGrafter"/>
</dbReference>
<evidence type="ECO:0000256" key="6">
    <source>
        <dbReference type="ARBA" id="ARBA00023242"/>
    </source>
</evidence>
<dbReference type="GO" id="GO:0005737">
    <property type="term" value="C:cytoplasm"/>
    <property type="evidence" value="ECO:0007669"/>
    <property type="project" value="UniProtKB-SubCell"/>
</dbReference>
<keyword evidence="3" id="KW-0862">Zinc</keyword>
<dbReference type="GO" id="GO:0006357">
    <property type="term" value="P:regulation of transcription by RNA polymerase II"/>
    <property type="evidence" value="ECO:0007669"/>
    <property type="project" value="TreeGrafter"/>
</dbReference>
<protein>
    <recommendedName>
        <fullName evidence="7">Mothers against decapentaplegic homolog</fullName>
        <shortName evidence="7">MAD homolog</shortName>
        <shortName evidence="7">Mothers against DPP homolog</shortName>
    </recommendedName>
    <alternativeName>
        <fullName evidence="7">SMAD family member</fullName>
    </alternativeName>
</protein>
<evidence type="ECO:0000256" key="2">
    <source>
        <dbReference type="ARBA" id="ARBA00022723"/>
    </source>
</evidence>
<dbReference type="SMART" id="SM00524">
    <property type="entry name" value="DWB"/>
    <property type="match status" value="1"/>
</dbReference>
<reference evidence="10 12" key="2">
    <citation type="journal article" date="2013" name="Nature">
        <title>Insights into bilaterian evolution from three spiralian genomes.</title>
        <authorList>
            <person name="Simakov O."/>
            <person name="Marletaz F."/>
            <person name="Cho S.J."/>
            <person name="Edsinger-Gonzales E."/>
            <person name="Havlak P."/>
            <person name="Hellsten U."/>
            <person name="Kuo D.H."/>
            <person name="Larsson T."/>
            <person name="Lv J."/>
            <person name="Arendt D."/>
            <person name="Savage R."/>
            <person name="Osoegawa K."/>
            <person name="de Jong P."/>
            <person name="Grimwood J."/>
            <person name="Chapman J.A."/>
            <person name="Shapiro H."/>
            <person name="Aerts A."/>
            <person name="Otillar R.P."/>
            <person name="Terry A.Y."/>
            <person name="Boore J.L."/>
            <person name="Grigoriev I.V."/>
            <person name="Lindberg D.R."/>
            <person name="Seaver E.C."/>
            <person name="Weisblat D.A."/>
            <person name="Putnam N.H."/>
            <person name="Rokhsar D.S."/>
        </authorList>
    </citation>
    <scope>NUCLEOTIDE SEQUENCE</scope>
    <source>
        <strain evidence="10 12">I ESC-2004</strain>
    </source>
</reference>
<reference evidence="11" key="3">
    <citation type="submission" date="2015-06" db="UniProtKB">
        <authorList>
            <consortium name="EnsemblMetazoa"/>
        </authorList>
    </citation>
    <scope>IDENTIFICATION</scope>
</reference>
<dbReference type="FunFam" id="2.60.200.10:FF:000004">
    <property type="entry name" value="Mothers against decapentaplegic homolog"/>
    <property type="match status" value="1"/>
</dbReference>
<organism evidence="10">
    <name type="scientific">Capitella teleta</name>
    <name type="common">Polychaete worm</name>
    <dbReference type="NCBI Taxonomy" id="283909"/>
    <lineage>
        <taxon>Eukaryota</taxon>
        <taxon>Metazoa</taxon>
        <taxon>Spiralia</taxon>
        <taxon>Lophotrochozoa</taxon>
        <taxon>Annelida</taxon>
        <taxon>Polychaeta</taxon>
        <taxon>Sedentaria</taxon>
        <taxon>Scolecida</taxon>
        <taxon>Capitellidae</taxon>
        <taxon>Capitella</taxon>
    </lineage>
</organism>
<dbReference type="SMART" id="SM00523">
    <property type="entry name" value="DWA"/>
    <property type="match status" value="1"/>
</dbReference>
<dbReference type="GO" id="GO:0071144">
    <property type="term" value="C:heteromeric SMAD protein complex"/>
    <property type="evidence" value="ECO:0007669"/>
    <property type="project" value="TreeGrafter"/>
</dbReference>
<dbReference type="PANTHER" id="PTHR13703">
    <property type="entry name" value="SMAD"/>
    <property type="match status" value="1"/>
</dbReference>
<dbReference type="PROSITE" id="PS51076">
    <property type="entry name" value="MH2"/>
    <property type="match status" value="1"/>
</dbReference>
<sequence>MFRPKRSSLVKRLWKHRVRPQHHEAGSEVESAEELELKSAGQSLLKRLKEADLEALLAAVETRGAESTPCVWLSRAVLQLGKRKAMPHTLSCQLWRWSDLDTNCEVMRHLPCKSGEVDANSVCCNPFHWSRVLPPGTPPRASRQLFPHSAFPPLITQHLTSPATKHNALYAPEYSPMSLHHSMVSYDQPRDDHSRVCWCHVAYWEHRSRVGRLFAVYDASVHIFQHLPQGDGMCLDLLQAPSSEDSVRRTRDKIGVGLVLDMQDGAVWAHNRSDFPIFVNSPTLDIPGSPALIVKKVPPGHTIKIHDRRVSKVIERHRDAAFLEGPFDPYAVRISFAKGWGPHYSRQFITSCPCWVEILLTGNR</sequence>
<evidence type="ECO:0000313" key="10">
    <source>
        <dbReference type="EMBL" id="ELU06912.1"/>
    </source>
</evidence>
<dbReference type="EnsemblMetazoa" id="CapteT147083">
    <property type="protein sequence ID" value="CapteP147083"/>
    <property type="gene ID" value="CapteG147083"/>
</dbReference>
<keyword evidence="7" id="KW-0963">Cytoplasm</keyword>
<dbReference type="STRING" id="283909.R7USL2"/>
<comment type="subcellular location">
    <subcellularLocation>
        <location evidence="7">Cytoplasm</location>
    </subcellularLocation>
    <subcellularLocation>
        <location evidence="7">Nucleus</location>
    </subcellularLocation>
</comment>
<dbReference type="SUPFAM" id="SSF49879">
    <property type="entry name" value="SMAD/FHA domain"/>
    <property type="match status" value="1"/>
</dbReference>
<dbReference type="EMBL" id="KB300307">
    <property type="protein sequence ID" value="ELU06912.1"/>
    <property type="molecule type" value="Genomic_DNA"/>
</dbReference>
<name>R7USL2_CAPTE</name>
<feature type="domain" description="MH2" evidence="9">
    <location>
        <begin position="198"/>
        <end position="364"/>
    </location>
</feature>
<evidence type="ECO:0000256" key="4">
    <source>
        <dbReference type="ARBA" id="ARBA00023015"/>
    </source>
</evidence>
<gene>
    <name evidence="10" type="ORF">CAPTEDRAFT_147083</name>
</gene>
<keyword evidence="6 7" id="KW-0539">Nucleus</keyword>
<proteinExistence type="inferred from homology"/>
<evidence type="ECO:0000313" key="11">
    <source>
        <dbReference type="EnsemblMetazoa" id="CapteP147083"/>
    </source>
</evidence>
<feature type="domain" description="MH1" evidence="8">
    <location>
        <begin position="8"/>
        <end position="138"/>
    </location>
</feature>
<dbReference type="InterPro" id="IPR001132">
    <property type="entry name" value="SMAD_dom_Dwarfin-type"/>
</dbReference>
<dbReference type="Proteomes" id="UP000014760">
    <property type="component" value="Unassembled WGS sequence"/>
</dbReference>
<dbReference type="GO" id="GO:0140416">
    <property type="term" value="F:transcription regulator inhibitor activity"/>
    <property type="evidence" value="ECO:0007669"/>
    <property type="project" value="TreeGrafter"/>
</dbReference>
<dbReference type="GO" id="GO:0060395">
    <property type="term" value="P:SMAD protein signal transduction"/>
    <property type="evidence" value="ECO:0007669"/>
    <property type="project" value="TreeGrafter"/>
</dbReference>
<keyword evidence="2" id="KW-0479">Metal-binding</keyword>
<keyword evidence="12" id="KW-1185">Reference proteome</keyword>
<evidence type="ECO:0000259" key="9">
    <source>
        <dbReference type="PROSITE" id="PS51076"/>
    </source>
</evidence>
<dbReference type="Pfam" id="PF03166">
    <property type="entry name" value="MH2"/>
    <property type="match status" value="1"/>
</dbReference>
<dbReference type="GO" id="GO:0046872">
    <property type="term" value="F:metal ion binding"/>
    <property type="evidence" value="ECO:0007669"/>
    <property type="project" value="UniProtKB-KW"/>
</dbReference>
<dbReference type="HOGENOM" id="CLU_026736_2_1_1"/>
<evidence type="ECO:0000256" key="1">
    <source>
        <dbReference type="ARBA" id="ARBA00005545"/>
    </source>
</evidence>
<dbReference type="InterPro" id="IPR003619">
    <property type="entry name" value="MAD_homology1_Dwarfin-type"/>
</dbReference>
<dbReference type="Gene3D" id="3.90.520.10">
    <property type="entry name" value="SMAD MH1 domain"/>
    <property type="match status" value="1"/>
</dbReference>
<dbReference type="OrthoDB" id="5946219at2759"/>
<accession>R7USL2</accession>
<comment type="similarity">
    <text evidence="1 7">Belongs to the dwarfin/SMAD family.</text>
</comment>
<dbReference type="Pfam" id="PF03165">
    <property type="entry name" value="MH1"/>
    <property type="match status" value="1"/>
</dbReference>
<keyword evidence="5 7" id="KW-0804">Transcription</keyword>
<dbReference type="Gene3D" id="2.60.200.10">
    <property type="match status" value="1"/>
</dbReference>
<dbReference type="PROSITE" id="PS51075">
    <property type="entry name" value="MH1"/>
    <property type="match status" value="1"/>
</dbReference>
<evidence type="ECO:0000313" key="12">
    <source>
        <dbReference type="Proteomes" id="UP000014760"/>
    </source>
</evidence>
<evidence type="ECO:0000256" key="3">
    <source>
        <dbReference type="ARBA" id="ARBA00022833"/>
    </source>
</evidence>